<dbReference type="Pfam" id="PF13527">
    <property type="entry name" value="Acetyltransf_9"/>
    <property type="match status" value="1"/>
</dbReference>
<protein>
    <submittedName>
        <fullName evidence="4">GNAT family N-acyltransferase</fullName>
    </submittedName>
</protein>
<dbReference type="SUPFAM" id="SSF55729">
    <property type="entry name" value="Acyl-CoA N-acyltransferases (Nat)"/>
    <property type="match status" value="1"/>
</dbReference>
<dbReference type="RefSeq" id="WP_204400081.1">
    <property type="nucleotide sequence ID" value="NZ_JAFBEE010000001.1"/>
</dbReference>
<dbReference type="InterPro" id="IPR050680">
    <property type="entry name" value="YpeA/RimI_acetyltransf"/>
</dbReference>
<organism evidence="4 5">
    <name type="scientific">Alkaliphilus hydrothermalis</name>
    <dbReference type="NCBI Taxonomy" id="1482730"/>
    <lineage>
        <taxon>Bacteria</taxon>
        <taxon>Bacillati</taxon>
        <taxon>Bacillota</taxon>
        <taxon>Clostridia</taxon>
        <taxon>Peptostreptococcales</taxon>
        <taxon>Natronincolaceae</taxon>
        <taxon>Alkaliphilus</taxon>
    </lineage>
</organism>
<evidence type="ECO:0000256" key="1">
    <source>
        <dbReference type="ARBA" id="ARBA00022679"/>
    </source>
</evidence>
<proteinExistence type="predicted"/>
<dbReference type="Gene3D" id="3.40.630.30">
    <property type="match status" value="1"/>
</dbReference>
<evidence type="ECO:0000256" key="2">
    <source>
        <dbReference type="ARBA" id="ARBA00023315"/>
    </source>
</evidence>
<keyword evidence="2" id="KW-0012">Acyltransferase</keyword>
<feature type="domain" description="N-acetyltransferase" evidence="3">
    <location>
        <begin position="5"/>
        <end position="146"/>
    </location>
</feature>
<evidence type="ECO:0000259" key="3">
    <source>
        <dbReference type="PROSITE" id="PS51186"/>
    </source>
</evidence>
<comment type="caution">
    <text evidence="4">The sequence shown here is derived from an EMBL/GenBank/DDBJ whole genome shotgun (WGS) entry which is preliminary data.</text>
</comment>
<dbReference type="CDD" id="cd04301">
    <property type="entry name" value="NAT_SF"/>
    <property type="match status" value="1"/>
</dbReference>
<dbReference type="PANTHER" id="PTHR43420">
    <property type="entry name" value="ACETYLTRANSFERASE"/>
    <property type="match status" value="1"/>
</dbReference>
<dbReference type="Proteomes" id="UP001314796">
    <property type="component" value="Unassembled WGS sequence"/>
</dbReference>
<name>A0ABS2NLK2_9FIRM</name>
<dbReference type="EMBL" id="JAFBEE010000001">
    <property type="protein sequence ID" value="MBM7613816.1"/>
    <property type="molecule type" value="Genomic_DNA"/>
</dbReference>
<reference evidence="4 5" key="1">
    <citation type="submission" date="2021-01" db="EMBL/GenBank/DDBJ databases">
        <title>Genomic Encyclopedia of Type Strains, Phase IV (KMG-IV): sequencing the most valuable type-strain genomes for metagenomic binning, comparative biology and taxonomic classification.</title>
        <authorList>
            <person name="Goeker M."/>
        </authorList>
    </citation>
    <scope>NUCLEOTIDE SEQUENCE [LARGE SCALE GENOMIC DNA]</scope>
    <source>
        <strain evidence="4 5">DSM 25890</strain>
    </source>
</reference>
<sequence>MKNLQLISNYKTNGNHRASFNALAKKVYGLDFEPWYKKGFWLDNYVPYSFMDGEKIVANVSINKMEMIIEGEMKKALQIGTVMTHPDYRKQGLSGKLMNHILEKYENEYDLMFLFANPTVYNFYPKFGFEYFKEHCFAAPVKVEQTERTGIRKLDMNNEEDYNIIRRLMANRKAISQTLGFEKDEYLLLFYGLYVFGGSLYYLEAEDTIVIYQKEEDKLNIFDIIGEHSLSFNHLMNRIATTEIKEVLFHFTPDFKDVEVTSKVYESDYRVFIKNAPSKMPEKFLFPITSHA</sequence>
<accession>A0ABS2NLK2</accession>
<dbReference type="PROSITE" id="PS51186">
    <property type="entry name" value="GNAT"/>
    <property type="match status" value="1"/>
</dbReference>
<evidence type="ECO:0000313" key="5">
    <source>
        <dbReference type="Proteomes" id="UP001314796"/>
    </source>
</evidence>
<dbReference type="PANTHER" id="PTHR43420:SF31">
    <property type="entry name" value="ACETYLTRANSFERASE"/>
    <property type="match status" value="1"/>
</dbReference>
<keyword evidence="5" id="KW-1185">Reference proteome</keyword>
<evidence type="ECO:0000313" key="4">
    <source>
        <dbReference type="EMBL" id="MBM7613816.1"/>
    </source>
</evidence>
<keyword evidence="1" id="KW-0808">Transferase</keyword>
<dbReference type="InterPro" id="IPR016181">
    <property type="entry name" value="Acyl_CoA_acyltransferase"/>
</dbReference>
<gene>
    <name evidence="4" type="ORF">JOC73_000324</name>
</gene>
<dbReference type="InterPro" id="IPR000182">
    <property type="entry name" value="GNAT_dom"/>
</dbReference>